<dbReference type="RefSeq" id="WP_066388882.1">
    <property type="nucleotide sequence ID" value="NZ_CP022572.1"/>
</dbReference>
<proteinExistence type="predicted"/>
<reference evidence="1 2" key="1">
    <citation type="submission" date="2017-07" db="EMBL/GenBank/DDBJ databases">
        <title>The complete genome sequence of Bacillus mesonae strain H20-5, an efficient strain improving plant abiotic stress resistance.</title>
        <authorList>
            <person name="Kim S.Y."/>
            <person name="Song H."/>
            <person name="Sang M.K."/>
            <person name="Weon H.-Y."/>
            <person name="Song J."/>
        </authorList>
    </citation>
    <scope>NUCLEOTIDE SEQUENCE [LARGE SCALE GENOMIC DNA]</scope>
    <source>
        <strain evidence="1 2">H20-5</strain>
    </source>
</reference>
<dbReference type="AlphaFoldDB" id="A0A3T0I4V6"/>
<dbReference type="SUPFAM" id="SSF46785">
    <property type="entry name" value="Winged helix' DNA-binding domain"/>
    <property type="match status" value="1"/>
</dbReference>
<evidence type="ECO:0000313" key="2">
    <source>
        <dbReference type="Proteomes" id="UP000282892"/>
    </source>
</evidence>
<accession>A0A3T0I4V6</accession>
<dbReference type="InterPro" id="IPR043128">
    <property type="entry name" value="Rev_trsase/Diguanyl_cyclase"/>
</dbReference>
<dbReference type="STRING" id="1193713.GCA_001636315_02067"/>
<evidence type="ECO:0000313" key="1">
    <source>
        <dbReference type="EMBL" id="AZU64379.1"/>
    </source>
</evidence>
<dbReference type="InterPro" id="IPR036390">
    <property type="entry name" value="WH_DNA-bd_sf"/>
</dbReference>
<protein>
    <recommendedName>
        <fullName evidence="3">Transcriptional regulator</fullName>
    </recommendedName>
</protein>
<organism evidence="1 2">
    <name type="scientific">Neobacillus mesonae</name>
    <dbReference type="NCBI Taxonomy" id="1193713"/>
    <lineage>
        <taxon>Bacteria</taxon>
        <taxon>Bacillati</taxon>
        <taxon>Bacillota</taxon>
        <taxon>Bacilli</taxon>
        <taxon>Bacillales</taxon>
        <taxon>Bacillaceae</taxon>
        <taxon>Neobacillus</taxon>
    </lineage>
</organism>
<dbReference type="Proteomes" id="UP000282892">
    <property type="component" value="Chromosome"/>
</dbReference>
<sequence length="434" mass="50121">MYRIGVVGPSLSVERILKLANEMEQEMEFIPYSYTEAREVEIIVGEHDSQVDFWLFSGYIPYMVAKKIVSSDEKMVYIFSTESSTYKSFMELNYSQGRLLERVSIDMIPATHAVEGESLLQLKETVKDLYVKTFEADIDSRELFNFHYDLWKQKKTDGALTCYPSVNEALQKAGVPANLMSPTRIEIFQTIRIFFEKIKTSYYKDTQIGVEKIEVKDFDLIKEKMEKTYQVQYLELRMKETLIQLCEKIDGSLFEEGNGRYTIFSSRGAIEREIQSLKDKAHYLSLEAKTTVSVGIGFGKTVLSAEINAHRALQQSKKKEEQGIVVMIQDDETIIESVGQEQELTYSYRTDDKDFLEKLKKGSISVKTFKKIDALIQKMRWRDFTTKDLAANLQMSERNAQRIVAELCDAGLAESIGEESHYDRGRPIKIYRLK</sequence>
<dbReference type="OrthoDB" id="4986073at2"/>
<keyword evidence="2" id="KW-1185">Reference proteome</keyword>
<dbReference type="Gene3D" id="3.30.70.270">
    <property type="match status" value="1"/>
</dbReference>
<gene>
    <name evidence="1" type="ORF">CHR53_25840</name>
</gene>
<name>A0A3T0I4V6_9BACI</name>
<dbReference type="KEGG" id="nmk:CHR53_25840"/>
<evidence type="ECO:0008006" key="3">
    <source>
        <dbReference type="Google" id="ProtNLM"/>
    </source>
</evidence>
<dbReference type="EMBL" id="CP022572">
    <property type="protein sequence ID" value="AZU64379.1"/>
    <property type="molecule type" value="Genomic_DNA"/>
</dbReference>